<dbReference type="InterPro" id="IPR036388">
    <property type="entry name" value="WH-like_DNA-bd_sf"/>
</dbReference>
<protein>
    <submittedName>
        <fullName evidence="7">LysR family transcriptional regulator</fullName>
    </submittedName>
</protein>
<name>A0AAP2D1H5_9GAMM</name>
<dbReference type="GO" id="GO:0000976">
    <property type="term" value="F:transcription cis-regulatory region binding"/>
    <property type="evidence" value="ECO:0007669"/>
    <property type="project" value="TreeGrafter"/>
</dbReference>
<keyword evidence="5" id="KW-0175">Coiled coil</keyword>
<dbReference type="Gene3D" id="1.10.10.10">
    <property type="entry name" value="Winged helix-like DNA-binding domain superfamily/Winged helix DNA-binding domain"/>
    <property type="match status" value="1"/>
</dbReference>
<accession>A0AAP2D1H5</accession>
<dbReference type="InterPro" id="IPR000847">
    <property type="entry name" value="LysR_HTH_N"/>
</dbReference>
<dbReference type="Pfam" id="PF00126">
    <property type="entry name" value="HTH_1"/>
    <property type="match status" value="1"/>
</dbReference>
<feature type="domain" description="HTH lysR-type" evidence="6">
    <location>
        <begin position="1"/>
        <end position="58"/>
    </location>
</feature>
<dbReference type="AlphaFoldDB" id="A0AAP2D1H5"/>
<dbReference type="CDD" id="cd05466">
    <property type="entry name" value="PBP2_LTTR_substrate"/>
    <property type="match status" value="1"/>
</dbReference>
<evidence type="ECO:0000313" key="7">
    <source>
        <dbReference type="EMBL" id="PWD74403.1"/>
    </source>
</evidence>
<organism evidence="7 8">
    <name type="scientific">Dickeya dianthicola</name>
    <dbReference type="NCBI Taxonomy" id="204039"/>
    <lineage>
        <taxon>Bacteria</taxon>
        <taxon>Pseudomonadati</taxon>
        <taxon>Pseudomonadota</taxon>
        <taxon>Gammaproteobacteria</taxon>
        <taxon>Enterobacterales</taxon>
        <taxon>Pectobacteriaceae</taxon>
        <taxon>Dickeya</taxon>
    </lineage>
</organism>
<dbReference type="GO" id="GO:0003700">
    <property type="term" value="F:DNA-binding transcription factor activity"/>
    <property type="evidence" value="ECO:0007669"/>
    <property type="project" value="InterPro"/>
</dbReference>
<keyword evidence="2" id="KW-0805">Transcription regulation</keyword>
<proteinExistence type="inferred from homology"/>
<keyword evidence="4" id="KW-0804">Transcription</keyword>
<dbReference type="GeneID" id="49322910"/>
<gene>
    <name evidence="7" type="ORF">DF213_06500</name>
</gene>
<sequence>MSLVRLRTFIEVYRQRSISGAARTLNLTQPAVSQHIAGLEASIGHPLFARQTRGVIPTSAADELAADIGDRLDEAENALASAKARSLELAGALQIIGHADFLAEVVAKQLLPLLEVGVRVRMQTGDYDVIVQSLIEGYCDLGISAAPSNDNRLKSELMLTDEIMAVAAPQVVARLANAPDTLAAMQTEPLLAYSLTLPLIDNWFTANKVQAPTILPAMVGQDLRALCSLLCEGFGWSALPAYLCTPYIERGELCEIPAPIARANRSYYLLWQPSALRQPRVAHARQALLFRLRQKHGDPHRSK</sequence>
<dbReference type="Proteomes" id="UP000245055">
    <property type="component" value="Unassembled WGS sequence"/>
</dbReference>
<dbReference type="Pfam" id="PF03466">
    <property type="entry name" value="LysR_substrate"/>
    <property type="match status" value="1"/>
</dbReference>
<reference evidence="7 8" key="1">
    <citation type="submission" date="2018-05" db="EMBL/GenBank/DDBJ databases">
        <title>Genomic diversity of pathogens causing Blackleg of Potato in Pakistan.</title>
        <authorList>
            <person name="Sarfraz S."/>
            <person name="Riaz K."/>
            <person name="Oulghazi S."/>
            <person name="Cigna J."/>
            <person name="Sahi S.T."/>
            <person name="Khan S.H."/>
            <person name="Hameed A."/>
            <person name="Faure D."/>
        </authorList>
    </citation>
    <scope>NUCLEOTIDE SEQUENCE [LARGE SCALE GENOMIC DNA]</scope>
    <source>
        <strain evidence="7 8">SS70</strain>
    </source>
</reference>
<dbReference type="InterPro" id="IPR036390">
    <property type="entry name" value="WH_DNA-bd_sf"/>
</dbReference>
<evidence type="ECO:0000256" key="1">
    <source>
        <dbReference type="ARBA" id="ARBA00009437"/>
    </source>
</evidence>
<dbReference type="InterPro" id="IPR005119">
    <property type="entry name" value="LysR_subst-bd"/>
</dbReference>
<dbReference type="PRINTS" id="PR00039">
    <property type="entry name" value="HTHLYSR"/>
</dbReference>
<dbReference type="RefSeq" id="WP_024106639.1">
    <property type="nucleotide sequence ID" value="NZ_CP031560.1"/>
</dbReference>
<comment type="similarity">
    <text evidence="1">Belongs to the LysR transcriptional regulatory family.</text>
</comment>
<evidence type="ECO:0000256" key="2">
    <source>
        <dbReference type="ARBA" id="ARBA00023015"/>
    </source>
</evidence>
<evidence type="ECO:0000256" key="5">
    <source>
        <dbReference type="SAM" id="Coils"/>
    </source>
</evidence>
<dbReference type="EMBL" id="QESZ01000009">
    <property type="protein sequence ID" value="PWD74403.1"/>
    <property type="molecule type" value="Genomic_DNA"/>
</dbReference>
<dbReference type="PANTHER" id="PTHR30126:SF39">
    <property type="entry name" value="HTH-TYPE TRANSCRIPTIONAL REGULATOR CYSL"/>
    <property type="match status" value="1"/>
</dbReference>
<dbReference type="PANTHER" id="PTHR30126">
    <property type="entry name" value="HTH-TYPE TRANSCRIPTIONAL REGULATOR"/>
    <property type="match status" value="1"/>
</dbReference>
<evidence type="ECO:0000313" key="8">
    <source>
        <dbReference type="Proteomes" id="UP000245055"/>
    </source>
</evidence>
<evidence type="ECO:0000259" key="6">
    <source>
        <dbReference type="PROSITE" id="PS50931"/>
    </source>
</evidence>
<evidence type="ECO:0000256" key="4">
    <source>
        <dbReference type="ARBA" id="ARBA00023163"/>
    </source>
</evidence>
<comment type="caution">
    <text evidence="7">The sequence shown here is derived from an EMBL/GenBank/DDBJ whole genome shotgun (WGS) entry which is preliminary data.</text>
</comment>
<keyword evidence="3" id="KW-0238">DNA-binding</keyword>
<dbReference type="PROSITE" id="PS50931">
    <property type="entry name" value="HTH_LYSR"/>
    <property type="match status" value="1"/>
</dbReference>
<evidence type="ECO:0000256" key="3">
    <source>
        <dbReference type="ARBA" id="ARBA00023125"/>
    </source>
</evidence>
<dbReference type="SUPFAM" id="SSF46785">
    <property type="entry name" value="Winged helix' DNA-binding domain"/>
    <property type="match status" value="1"/>
</dbReference>
<dbReference type="Gene3D" id="3.40.190.290">
    <property type="match status" value="1"/>
</dbReference>
<feature type="coiled-coil region" evidence="5">
    <location>
        <begin position="65"/>
        <end position="92"/>
    </location>
</feature>
<dbReference type="SUPFAM" id="SSF53850">
    <property type="entry name" value="Periplasmic binding protein-like II"/>
    <property type="match status" value="1"/>
</dbReference>